<feature type="transmembrane region" description="Helical" evidence="15">
    <location>
        <begin position="72"/>
        <end position="91"/>
    </location>
</feature>
<evidence type="ECO:0000256" key="7">
    <source>
        <dbReference type="ARBA" id="ARBA00022982"/>
    </source>
</evidence>
<protein>
    <recommendedName>
        <fullName evidence="14">Disulfide bond formation protein B</fullName>
    </recommendedName>
    <alternativeName>
        <fullName evidence="14">Disulfide oxidoreductase</fullName>
    </alternativeName>
</protein>
<feature type="transmembrane region" description="Helical" evidence="15">
    <location>
        <begin position="42"/>
        <end position="60"/>
    </location>
</feature>
<evidence type="ECO:0000256" key="6">
    <source>
        <dbReference type="ARBA" id="ARBA00022692"/>
    </source>
</evidence>
<evidence type="ECO:0000256" key="4">
    <source>
        <dbReference type="ARBA" id="ARBA00022475"/>
    </source>
</evidence>
<keyword evidence="13 14" id="KW-0676">Redox-active center</keyword>
<keyword evidence="7 14" id="KW-0249">Electron transport</keyword>
<dbReference type="PANTHER" id="PTHR36570:SF3">
    <property type="entry name" value="DISULFIDE BOND FORMATION PROTEIN B"/>
    <property type="match status" value="1"/>
</dbReference>
<dbReference type="Pfam" id="PF02600">
    <property type="entry name" value="DsbB"/>
    <property type="match status" value="1"/>
</dbReference>
<feature type="topological domain" description="Periplasmic" evidence="14">
    <location>
        <begin position="29"/>
        <end position="46"/>
    </location>
</feature>
<feature type="topological domain" description="Cytoplasmic" evidence="14">
    <location>
        <begin position="164"/>
        <end position="173"/>
    </location>
</feature>
<feature type="transmembrane region" description="Helical" evidence="15">
    <location>
        <begin position="142"/>
        <end position="162"/>
    </location>
</feature>
<keyword evidence="9 14" id="KW-0560">Oxidoreductase</keyword>
<comment type="caution">
    <text evidence="14">Lacks conserved residue(s) required for the propagation of feature annotation.</text>
</comment>
<evidence type="ECO:0000313" key="16">
    <source>
        <dbReference type="EMBL" id="MCQ4163448.1"/>
    </source>
</evidence>
<organism evidence="16 17">
    <name type="scientific">Tahibacter harae</name>
    <dbReference type="NCBI Taxonomy" id="2963937"/>
    <lineage>
        <taxon>Bacteria</taxon>
        <taxon>Pseudomonadati</taxon>
        <taxon>Pseudomonadota</taxon>
        <taxon>Gammaproteobacteria</taxon>
        <taxon>Lysobacterales</taxon>
        <taxon>Rhodanobacteraceae</taxon>
        <taxon>Tahibacter</taxon>
    </lineage>
</organism>
<keyword evidence="12 14" id="KW-0143">Chaperone</keyword>
<accession>A0ABT1QLQ1</accession>
<keyword evidence="6 14" id="KW-0812">Transmembrane</keyword>
<name>A0ABT1QLQ1_9GAMM</name>
<sequence>MNPFSWSFRAQYLFGALCTAALLGYALFAQYQLGKDPCPLCILQRVAFFAMGVFFLLGAIHGPRSGGRKYYAILVAIPGIIGAAIAGRHVWLTTLPPDKVPDCGPGLGYMLEAFPLSKTLQMVLTGSGECAKVDWTFLGLNMPAWCLVWFVGLTVFALAAAWRKPPRPYASSR</sequence>
<dbReference type="PANTHER" id="PTHR36570">
    <property type="entry name" value="DISULFIDE BOND FORMATION PROTEIN B"/>
    <property type="match status" value="1"/>
</dbReference>
<evidence type="ECO:0000256" key="12">
    <source>
        <dbReference type="ARBA" id="ARBA00023186"/>
    </source>
</evidence>
<evidence type="ECO:0000256" key="8">
    <source>
        <dbReference type="ARBA" id="ARBA00022989"/>
    </source>
</evidence>
<keyword evidence="11 14" id="KW-1015">Disulfide bond</keyword>
<keyword evidence="10 14" id="KW-0472">Membrane</keyword>
<gene>
    <name evidence="14" type="primary">dsbB</name>
    <name evidence="16" type="ORF">NM961_01870</name>
</gene>
<evidence type="ECO:0000256" key="1">
    <source>
        <dbReference type="ARBA" id="ARBA00004429"/>
    </source>
</evidence>
<keyword evidence="5" id="KW-0997">Cell inner membrane</keyword>
<dbReference type="InterPro" id="IPR022920">
    <property type="entry name" value="Disulphide_bond_form_DsbB"/>
</dbReference>
<evidence type="ECO:0000256" key="14">
    <source>
        <dbReference type="HAMAP-Rule" id="MF_00286"/>
    </source>
</evidence>
<dbReference type="Gene3D" id="1.20.1550.10">
    <property type="entry name" value="DsbB-like"/>
    <property type="match status" value="1"/>
</dbReference>
<dbReference type="RefSeq" id="WP_255910668.1">
    <property type="nucleotide sequence ID" value="NZ_JANFQO010000001.1"/>
</dbReference>
<dbReference type="Proteomes" id="UP001165498">
    <property type="component" value="Unassembled WGS sequence"/>
</dbReference>
<evidence type="ECO:0000256" key="10">
    <source>
        <dbReference type="ARBA" id="ARBA00023136"/>
    </source>
</evidence>
<evidence type="ECO:0000256" key="13">
    <source>
        <dbReference type="ARBA" id="ARBA00023284"/>
    </source>
</evidence>
<dbReference type="HAMAP" id="MF_00286">
    <property type="entry name" value="DsbB"/>
    <property type="match status" value="1"/>
</dbReference>
<keyword evidence="8 14" id="KW-1133">Transmembrane helix</keyword>
<keyword evidence="3 14" id="KW-0813">Transport</keyword>
<keyword evidence="4 14" id="KW-1003">Cell membrane</keyword>
<dbReference type="InterPro" id="IPR050183">
    <property type="entry name" value="DsbB"/>
</dbReference>
<feature type="transmembrane region" description="Helical" evidence="15">
    <location>
        <begin position="12"/>
        <end position="30"/>
    </location>
</feature>
<comment type="caution">
    <text evidence="16">The sequence shown here is derived from an EMBL/GenBank/DDBJ whole genome shotgun (WGS) entry which is preliminary data.</text>
</comment>
<comment type="subcellular location">
    <subcellularLocation>
        <location evidence="1">Cell inner membrane</location>
        <topology evidence="1">Multi-pass membrane protein</topology>
    </subcellularLocation>
    <subcellularLocation>
        <location evidence="14">Cell membrane</location>
        <topology evidence="14">Multi-pass membrane protein</topology>
    </subcellularLocation>
</comment>
<comment type="function">
    <text evidence="14">Required for disulfide bond formation in some periplasmic proteins. Acts by oxidizing the DsbA protein.</text>
</comment>
<dbReference type="EMBL" id="JANFQO010000001">
    <property type="protein sequence ID" value="MCQ4163448.1"/>
    <property type="molecule type" value="Genomic_DNA"/>
</dbReference>
<evidence type="ECO:0000256" key="5">
    <source>
        <dbReference type="ARBA" id="ARBA00022519"/>
    </source>
</evidence>
<reference evidence="16" key="1">
    <citation type="submission" date="2022-07" db="EMBL/GenBank/DDBJ databases">
        <title>Tahibacter sp., a new gammaproteobacterium isolated from the silt sample collected at pig farm.</title>
        <authorList>
            <person name="Chen H."/>
        </authorList>
    </citation>
    <scope>NUCLEOTIDE SEQUENCE</scope>
    <source>
        <strain evidence="16">P2K</strain>
    </source>
</reference>
<proteinExistence type="inferred from homology"/>
<evidence type="ECO:0000256" key="2">
    <source>
        <dbReference type="ARBA" id="ARBA00008823"/>
    </source>
</evidence>
<dbReference type="InterPro" id="IPR003752">
    <property type="entry name" value="DiS_bond_form_DsbB/BdbC"/>
</dbReference>
<evidence type="ECO:0000256" key="11">
    <source>
        <dbReference type="ARBA" id="ARBA00023157"/>
    </source>
</evidence>
<evidence type="ECO:0000256" key="9">
    <source>
        <dbReference type="ARBA" id="ARBA00023002"/>
    </source>
</evidence>
<dbReference type="InterPro" id="IPR023380">
    <property type="entry name" value="DsbB-like_sf"/>
</dbReference>
<dbReference type="SUPFAM" id="SSF158442">
    <property type="entry name" value="DsbB-like"/>
    <property type="match status" value="1"/>
</dbReference>
<feature type="topological domain" description="Cytoplasmic" evidence="14">
    <location>
        <begin position="64"/>
        <end position="69"/>
    </location>
</feature>
<evidence type="ECO:0000313" key="17">
    <source>
        <dbReference type="Proteomes" id="UP001165498"/>
    </source>
</evidence>
<feature type="topological domain" description="Cytoplasmic" evidence="14">
    <location>
        <begin position="1"/>
        <end position="11"/>
    </location>
</feature>
<keyword evidence="17" id="KW-1185">Reference proteome</keyword>
<evidence type="ECO:0000256" key="3">
    <source>
        <dbReference type="ARBA" id="ARBA00022448"/>
    </source>
</evidence>
<feature type="disulfide bond" description="Redox-active" evidence="14">
    <location>
        <begin position="38"/>
        <end position="41"/>
    </location>
</feature>
<dbReference type="NCBIfam" id="NF003354">
    <property type="entry name" value="PRK04388.1"/>
    <property type="match status" value="1"/>
</dbReference>
<evidence type="ECO:0000256" key="15">
    <source>
        <dbReference type="SAM" id="Phobius"/>
    </source>
</evidence>
<comment type="similarity">
    <text evidence="2 14">Belongs to the DsbB family.</text>
</comment>